<dbReference type="Proteomes" id="UP000664940">
    <property type="component" value="Unassembled WGS sequence"/>
</dbReference>
<dbReference type="PANTHER" id="PTHR12348:SF23">
    <property type="entry name" value="TSC22 DOMAIN FAMILY MEMBER 1"/>
    <property type="match status" value="1"/>
</dbReference>
<dbReference type="EMBL" id="JABVXQ010000012">
    <property type="protein sequence ID" value="KAF6085102.1"/>
    <property type="molecule type" value="Genomic_DNA"/>
</dbReference>
<name>A0A834DPB7_9CHIR</name>
<sequence length="187" mass="20255">MKSQWCRPVAMDLGVYQLRHFSISFLSSLLGTENASLRLDNSSSGASVVAIDNKIEQAMPESQQVCQNTHVLYPGRSRAHWLSGSHFHVLPDSGVLQDSSSMISGGTHDVLGFTAPSLQEFQTFEIRGLGSLLAPRCTRSGFTASVKQSSQWFASPALSSSVVTAKPHSDRVLAPFLAFLVRLAGNF</sequence>
<dbReference type="PANTHER" id="PTHR12348">
    <property type="entry name" value="TSC22"/>
    <property type="match status" value="1"/>
</dbReference>
<protein>
    <submittedName>
        <fullName evidence="1">TSC22 domain family member 1</fullName>
    </submittedName>
</protein>
<proteinExistence type="predicted"/>
<dbReference type="AlphaFoldDB" id="A0A834DPB7"/>
<reference evidence="1 2" key="1">
    <citation type="journal article" date="2020" name="Nature">
        <title>Six reference-quality genomes reveal evolution of bat adaptations.</title>
        <authorList>
            <person name="Jebb D."/>
            <person name="Huang Z."/>
            <person name="Pippel M."/>
            <person name="Hughes G.M."/>
            <person name="Lavrichenko K."/>
            <person name="Devanna P."/>
            <person name="Winkler S."/>
            <person name="Jermiin L.S."/>
            <person name="Skirmuntt E.C."/>
            <person name="Katzourakis A."/>
            <person name="Burkitt-Gray L."/>
            <person name="Ray D.A."/>
            <person name="Sullivan K.A.M."/>
            <person name="Roscito J.G."/>
            <person name="Kirilenko B.M."/>
            <person name="Davalos L.M."/>
            <person name="Corthals A.P."/>
            <person name="Power M.L."/>
            <person name="Jones G."/>
            <person name="Ransome R.D."/>
            <person name="Dechmann D.K.N."/>
            <person name="Locatelli A.G."/>
            <person name="Puechmaille S.J."/>
            <person name="Fedrigo O."/>
            <person name="Jarvis E.D."/>
            <person name="Hiller M."/>
            <person name="Vernes S.C."/>
            <person name="Myers E.W."/>
            <person name="Teeling E.C."/>
        </authorList>
    </citation>
    <scope>NUCLEOTIDE SEQUENCE [LARGE SCALE GENOMIC DNA]</scope>
    <source>
        <strain evidence="1">Bat1K_MPI-CBG_1</strain>
    </source>
</reference>
<comment type="caution">
    <text evidence="1">The sequence shown here is derived from an EMBL/GenBank/DDBJ whole genome shotgun (WGS) entry which is preliminary data.</text>
</comment>
<accession>A0A834DPB7</accession>
<evidence type="ECO:0000313" key="2">
    <source>
        <dbReference type="Proteomes" id="UP000664940"/>
    </source>
</evidence>
<gene>
    <name evidence="1" type="ORF">HJG60_019619</name>
</gene>
<evidence type="ECO:0000313" key="1">
    <source>
        <dbReference type="EMBL" id="KAF6085102.1"/>
    </source>
</evidence>
<organism evidence="1 2">
    <name type="scientific">Phyllostomus discolor</name>
    <name type="common">pale spear-nosed bat</name>
    <dbReference type="NCBI Taxonomy" id="89673"/>
    <lineage>
        <taxon>Eukaryota</taxon>
        <taxon>Metazoa</taxon>
        <taxon>Chordata</taxon>
        <taxon>Craniata</taxon>
        <taxon>Vertebrata</taxon>
        <taxon>Euteleostomi</taxon>
        <taxon>Mammalia</taxon>
        <taxon>Eutheria</taxon>
        <taxon>Laurasiatheria</taxon>
        <taxon>Chiroptera</taxon>
        <taxon>Yangochiroptera</taxon>
        <taxon>Phyllostomidae</taxon>
        <taxon>Phyllostominae</taxon>
        <taxon>Phyllostomus</taxon>
    </lineage>
</organism>